<feature type="transmembrane region" description="Helical" evidence="2">
    <location>
        <begin position="174"/>
        <end position="194"/>
    </location>
</feature>
<feature type="transmembrane region" description="Helical" evidence="2">
    <location>
        <begin position="206"/>
        <end position="225"/>
    </location>
</feature>
<keyword evidence="4" id="KW-1185">Reference proteome</keyword>
<gene>
    <name evidence="3" type="ORF">ACFS25_08825</name>
</gene>
<organism evidence="3 4">
    <name type="scientific">Spirosoma flavum</name>
    <dbReference type="NCBI Taxonomy" id="2048557"/>
    <lineage>
        <taxon>Bacteria</taxon>
        <taxon>Pseudomonadati</taxon>
        <taxon>Bacteroidota</taxon>
        <taxon>Cytophagia</taxon>
        <taxon>Cytophagales</taxon>
        <taxon>Cytophagaceae</taxon>
        <taxon>Spirosoma</taxon>
    </lineage>
</organism>
<evidence type="ECO:0000313" key="4">
    <source>
        <dbReference type="Proteomes" id="UP001597512"/>
    </source>
</evidence>
<sequence>MTLLQRFRFLFRQSVAPNPVGVSSVPIPTVPALINPSSTELLTNPLPAYTPEPLPDWLADEESLRDEGVLFGLSDARPDGKLAQIRAFFARQVAPLDDLVDEHTEKIGELNLFLEQRENRITILRDQISDMRDSQPTQNYLIRTVASLVFSVGMCVGNFYLIDETLHPVLPNRWIAVGVFLAGMFNLFGRTSFFYEDSPRLSSRRILAEVGLPLATSVFVLAQAIQTQSISQAIALFAFVLFLFLFAGNLLLSTLTTLQTDLTIIRANRQLIQTKEQNLPVWEVEIDRLSREIDAIRAQKWPIVTTLNHTQADISRLNSRRDELVNLFLSEFELARSLRDRLSEQQRKLIMND</sequence>
<evidence type="ECO:0000313" key="3">
    <source>
        <dbReference type="EMBL" id="MFD2933882.1"/>
    </source>
</evidence>
<reference evidence="4" key="1">
    <citation type="journal article" date="2019" name="Int. J. Syst. Evol. Microbiol.">
        <title>The Global Catalogue of Microorganisms (GCM) 10K type strain sequencing project: providing services to taxonomists for standard genome sequencing and annotation.</title>
        <authorList>
            <consortium name="The Broad Institute Genomics Platform"/>
            <consortium name="The Broad Institute Genome Sequencing Center for Infectious Disease"/>
            <person name="Wu L."/>
            <person name="Ma J."/>
        </authorList>
    </citation>
    <scope>NUCLEOTIDE SEQUENCE [LARGE SCALE GENOMIC DNA]</scope>
    <source>
        <strain evidence="4">KCTC 52490</strain>
    </source>
</reference>
<keyword evidence="2" id="KW-0472">Membrane</keyword>
<dbReference type="EMBL" id="JBHUOM010000002">
    <property type="protein sequence ID" value="MFD2933882.1"/>
    <property type="molecule type" value="Genomic_DNA"/>
</dbReference>
<feature type="transmembrane region" description="Helical" evidence="2">
    <location>
        <begin position="231"/>
        <end position="252"/>
    </location>
</feature>
<accession>A0ABW6AH88</accession>
<keyword evidence="1" id="KW-0175">Coiled coil</keyword>
<keyword evidence="2" id="KW-1133">Transmembrane helix</keyword>
<proteinExistence type="predicted"/>
<evidence type="ECO:0000256" key="1">
    <source>
        <dbReference type="SAM" id="Coils"/>
    </source>
</evidence>
<comment type="caution">
    <text evidence="3">The sequence shown here is derived from an EMBL/GenBank/DDBJ whole genome shotgun (WGS) entry which is preliminary data.</text>
</comment>
<keyword evidence="2" id="KW-0812">Transmembrane</keyword>
<name>A0ABW6AH88_9BACT</name>
<dbReference type="RefSeq" id="WP_381498805.1">
    <property type="nucleotide sequence ID" value="NZ_JBHUOM010000002.1"/>
</dbReference>
<feature type="transmembrane region" description="Helical" evidence="2">
    <location>
        <begin position="140"/>
        <end position="162"/>
    </location>
</feature>
<protein>
    <submittedName>
        <fullName evidence="3">Uncharacterized protein</fullName>
    </submittedName>
</protein>
<dbReference type="Proteomes" id="UP001597512">
    <property type="component" value="Unassembled WGS sequence"/>
</dbReference>
<evidence type="ECO:0000256" key="2">
    <source>
        <dbReference type="SAM" id="Phobius"/>
    </source>
</evidence>
<feature type="coiled-coil region" evidence="1">
    <location>
        <begin position="272"/>
        <end position="299"/>
    </location>
</feature>